<dbReference type="Gene3D" id="3.30.750.24">
    <property type="entry name" value="STAS domain"/>
    <property type="match status" value="1"/>
</dbReference>
<feature type="region of interest" description="Disordered" evidence="5">
    <location>
        <begin position="40"/>
        <end position="59"/>
    </location>
</feature>
<dbReference type="PANTHER" id="PTHR11814">
    <property type="entry name" value="SULFATE TRANSPORTER"/>
    <property type="match status" value="1"/>
</dbReference>
<feature type="transmembrane region" description="Helical" evidence="6">
    <location>
        <begin position="409"/>
        <end position="435"/>
    </location>
</feature>
<evidence type="ECO:0000313" key="9">
    <source>
        <dbReference type="Proteomes" id="UP000095751"/>
    </source>
</evidence>
<evidence type="ECO:0000256" key="5">
    <source>
        <dbReference type="SAM" id="MobiDB-lite"/>
    </source>
</evidence>
<dbReference type="InterPro" id="IPR002645">
    <property type="entry name" value="STAS_dom"/>
</dbReference>
<proteinExistence type="predicted"/>
<dbReference type="GO" id="GO:0055085">
    <property type="term" value="P:transmembrane transport"/>
    <property type="evidence" value="ECO:0007669"/>
    <property type="project" value="InterPro"/>
</dbReference>
<evidence type="ECO:0000259" key="7">
    <source>
        <dbReference type="PROSITE" id="PS50801"/>
    </source>
</evidence>
<feature type="region of interest" description="Disordered" evidence="5">
    <location>
        <begin position="72"/>
        <end position="147"/>
    </location>
</feature>
<name>A0A1E7EP35_9STRA</name>
<reference evidence="8 9" key="1">
    <citation type="submission" date="2016-09" db="EMBL/GenBank/DDBJ databases">
        <title>Extensive genetic diversity and differential bi-allelic expression allows diatom success in the polar Southern Ocean.</title>
        <authorList>
            <consortium name="DOE Joint Genome Institute"/>
            <person name="Mock T."/>
            <person name="Otillar R.P."/>
            <person name="Strauss J."/>
            <person name="Dupont C."/>
            <person name="Frickenhaus S."/>
            <person name="Maumus F."/>
            <person name="Mcmullan M."/>
            <person name="Sanges R."/>
            <person name="Schmutz J."/>
            <person name="Toseland A."/>
            <person name="Valas R."/>
            <person name="Veluchamy A."/>
            <person name="Ward B.J."/>
            <person name="Allen A."/>
            <person name="Barry K."/>
            <person name="Falciatore A."/>
            <person name="Ferrante M."/>
            <person name="Fortunato A.E."/>
            <person name="Gloeckner G."/>
            <person name="Gruber A."/>
            <person name="Hipkin R."/>
            <person name="Janech M."/>
            <person name="Kroth P."/>
            <person name="Leese F."/>
            <person name="Lindquist E."/>
            <person name="Lyon B.R."/>
            <person name="Martin J."/>
            <person name="Mayer C."/>
            <person name="Parker M."/>
            <person name="Quesneville H."/>
            <person name="Raymond J."/>
            <person name="Uhlig C."/>
            <person name="Valentin K.U."/>
            <person name="Worden A.Z."/>
            <person name="Armbrust E.V."/>
            <person name="Bowler C."/>
            <person name="Green B."/>
            <person name="Moulton V."/>
            <person name="Van Oosterhout C."/>
            <person name="Grigoriev I."/>
        </authorList>
    </citation>
    <scope>NUCLEOTIDE SEQUENCE [LARGE SCALE GENOMIC DNA]</scope>
    <source>
        <strain evidence="8 9">CCMP1102</strain>
    </source>
</reference>
<dbReference type="AlphaFoldDB" id="A0A1E7EP35"/>
<feature type="transmembrane region" description="Helical" evidence="6">
    <location>
        <begin position="365"/>
        <end position="389"/>
    </location>
</feature>
<accession>A0A1E7EP35</accession>
<feature type="domain" description="STAS" evidence="7">
    <location>
        <begin position="690"/>
        <end position="800"/>
    </location>
</feature>
<feature type="transmembrane region" description="Helical" evidence="6">
    <location>
        <begin position="283"/>
        <end position="304"/>
    </location>
</feature>
<dbReference type="EMBL" id="KV784384">
    <property type="protein sequence ID" value="OEU07732.1"/>
    <property type="molecule type" value="Genomic_DNA"/>
</dbReference>
<dbReference type="InterPro" id="IPR001902">
    <property type="entry name" value="SLC26A/SulP_fam"/>
</dbReference>
<organism evidence="8 9">
    <name type="scientific">Fragilariopsis cylindrus CCMP1102</name>
    <dbReference type="NCBI Taxonomy" id="635003"/>
    <lineage>
        <taxon>Eukaryota</taxon>
        <taxon>Sar</taxon>
        <taxon>Stramenopiles</taxon>
        <taxon>Ochrophyta</taxon>
        <taxon>Bacillariophyta</taxon>
        <taxon>Bacillariophyceae</taxon>
        <taxon>Bacillariophycidae</taxon>
        <taxon>Bacillariales</taxon>
        <taxon>Bacillariaceae</taxon>
        <taxon>Fragilariopsis</taxon>
    </lineage>
</organism>
<dbReference type="Proteomes" id="UP000095751">
    <property type="component" value="Unassembled WGS sequence"/>
</dbReference>
<sequence length="800" mass="83893">MPSVTMKVTTLLLQRRPVVVGSSGGNPALLRSLSTLITSSSSSSSSSVDNNKNSSSSVSPLRLHTFASWKVSDSTKSSINNNNDNNTFRQNSALPPIDVLSKKNYSKSTSSSRAAAATTSSSSVKKNDNDDDDDNDTNENKNKKTTTTTTTATTVVVPTTTNFDLFGIQTLVPEWKKMISNKETLFTDISAGMTVGCVAVPLSLAIALSSGVPAEVGLVTAAVSGVMGGLMGGTTLAVTGPAAAISLLVIGAVEAHGLEALPIITLGCGTLQLLSGITKLGVVAKLCPVSVIAGFTTGVGTLILTNQLPKALGMTAPTGLNPIELLCFIGEHASQHISPSSAALAIGTSTAMFLLPKIHSKMPSALVAVGGATIATHTFGLDVSLIGNIPSGLDAFQFGLPSTLPPIEALPSLAASTFLIYAMTSVESLLSCAALEKMKKTTYKHNPDQELIGQGLANVGSALFMGMPVTSVIARSSLNARLNASTRLPALIQAGFVFSSVVFFSSTIALIPMPALSGVLITTGMGMLNPTEFKHCYAIQKSDVIPFIATIGGMISLGLAEGIGIGCTTAIGMNVYTTYNASASNASSNTNMESKMKAFELIQLPALSDADTAAKPAAAPTQVWQARCGEQLPMAAVDYSRGVHTMVAAAHVRDDVTDSSSSNNKEELTFQDDDRKEFTAMMMDPSKNTVWQLNGPINFLSMFEIDNMIKRIAQQRLTTGTTTTEAIVLDMSGVTSLEFTGMEELVNRLIEVSENNDGEDDGSTVTTSIPIQMVNVNKEIDNALNQCDPFNKITRITFHQ</sequence>
<dbReference type="KEGG" id="fcy:FRACYDRAFT_250756"/>
<evidence type="ECO:0000256" key="1">
    <source>
        <dbReference type="ARBA" id="ARBA00004141"/>
    </source>
</evidence>
<evidence type="ECO:0000256" key="4">
    <source>
        <dbReference type="ARBA" id="ARBA00023136"/>
    </source>
</evidence>
<dbReference type="OrthoDB" id="288203at2759"/>
<gene>
    <name evidence="8" type="ORF">FRACYDRAFT_250756</name>
</gene>
<evidence type="ECO:0000256" key="6">
    <source>
        <dbReference type="SAM" id="Phobius"/>
    </source>
</evidence>
<dbReference type="InterPro" id="IPR011547">
    <property type="entry name" value="SLC26A/SulP_dom"/>
</dbReference>
<feature type="compositionally biased region" description="Low complexity" evidence="5">
    <location>
        <begin position="102"/>
        <end position="124"/>
    </location>
</feature>
<feature type="transmembrane region" description="Helical" evidence="6">
    <location>
        <begin position="185"/>
        <end position="208"/>
    </location>
</feature>
<keyword evidence="2 6" id="KW-0812">Transmembrane</keyword>
<keyword evidence="9" id="KW-1185">Reference proteome</keyword>
<dbReference type="Pfam" id="PF00916">
    <property type="entry name" value="Sulfate_transp"/>
    <property type="match status" value="1"/>
</dbReference>
<feature type="transmembrane region" description="Helical" evidence="6">
    <location>
        <begin position="456"/>
        <end position="478"/>
    </location>
</feature>
<dbReference type="GO" id="GO:0016020">
    <property type="term" value="C:membrane"/>
    <property type="evidence" value="ECO:0007669"/>
    <property type="project" value="UniProtKB-SubCell"/>
</dbReference>
<dbReference type="PROSITE" id="PS50801">
    <property type="entry name" value="STAS"/>
    <property type="match status" value="1"/>
</dbReference>
<protein>
    <submittedName>
        <fullName evidence="8">Sulfate_transp-domain-containing protein</fullName>
    </submittedName>
</protein>
<evidence type="ECO:0000256" key="3">
    <source>
        <dbReference type="ARBA" id="ARBA00022989"/>
    </source>
</evidence>
<keyword evidence="3 6" id="KW-1133">Transmembrane helix</keyword>
<evidence type="ECO:0000313" key="8">
    <source>
        <dbReference type="EMBL" id="OEU07732.1"/>
    </source>
</evidence>
<keyword evidence="4 6" id="KW-0472">Membrane</keyword>
<comment type="subcellular location">
    <subcellularLocation>
        <location evidence="1">Membrane</location>
        <topology evidence="1">Multi-pass membrane protein</topology>
    </subcellularLocation>
</comment>
<evidence type="ECO:0000256" key="2">
    <source>
        <dbReference type="ARBA" id="ARBA00022692"/>
    </source>
</evidence>
<dbReference type="InParanoid" id="A0A1E7EP35"/>
<dbReference type="InterPro" id="IPR036513">
    <property type="entry name" value="STAS_dom_sf"/>
</dbReference>